<feature type="compositionally biased region" description="Low complexity" evidence="1">
    <location>
        <begin position="441"/>
        <end position="453"/>
    </location>
</feature>
<accession>A0AAP0PFT6</accession>
<keyword evidence="2" id="KW-0472">Membrane</keyword>
<protein>
    <submittedName>
        <fullName evidence="3">Uncharacterized protein</fullName>
    </submittedName>
</protein>
<feature type="transmembrane region" description="Helical" evidence="2">
    <location>
        <begin position="277"/>
        <end position="301"/>
    </location>
</feature>
<feature type="compositionally biased region" description="Basic and acidic residues" evidence="1">
    <location>
        <begin position="39"/>
        <end position="53"/>
    </location>
</feature>
<feature type="region of interest" description="Disordered" evidence="1">
    <location>
        <begin position="426"/>
        <end position="459"/>
    </location>
</feature>
<evidence type="ECO:0000313" key="4">
    <source>
        <dbReference type="Proteomes" id="UP001419268"/>
    </source>
</evidence>
<dbReference type="Proteomes" id="UP001419268">
    <property type="component" value="Unassembled WGS sequence"/>
</dbReference>
<proteinExistence type="predicted"/>
<evidence type="ECO:0000256" key="1">
    <source>
        <dbReference type="SAM" id="MobiDB-lite"/>
    </source>
</evidence>
<dbReference type="PANTHER" id="PTHR31061:SF23">
    <property type="entry name" value="OS05G0155700 PROTEIN"/>
    <property type="match status" value="1"/>
</dbReference>
<sequence>MSSPSSSSSSAAIVTGEEERNPLLQSSPHCGVSVAEEDESKHASQTKHSDRSKSSPAKSSQRLFSLDVFRGLTVADSSELSLIHMDELWEFTQYEMRSSLGKNFMILVDDAGGAFPSINHSPWFGVTIADFVMPFFLFGVGVSIGLVFKVVCGARGSMEPPCNAVGFIDRFLLGEKHLYQRPVYRRTKECSVNSPDYGPLPPNAPTWCVAPFDPEGVLSYMFRGIALWACDCTVQEPLTEDILVARLFVTNTAIWFSSHGASRSPSPLSGVPLSKPLYTLSYMCITAGASGMVLIIIYYVVDVIHLRKPTILFQWMGMNALIVYALAAAELLPAAIQGFYWRSPTNNLVNGTESLLQTLFHSKRWGTLALFRRKMNSENANAEATCDTCIGSHEAVTIRKSSESESTSQSHLDRAVVHRALYGSSKRRQIGSRKARDNELMRLSPSRLSRVSSTDATLD</sequence>
<dbReference type="PANTHER" id="PTHR31061">
    <property type="entry name" value="LD22376P"/>
    <property type="match status" value="1"/>
</dbReference>
<organism evidence="3 4">
    <name type="scientific">Stephania cephalantha</name>
    <dbReference type="NCBI Taxonomy" id="152367"/>
    <lineage>
        <taxon>Eukaryota</taxon>
        <taxon>Viridiplantae</taxon>
        <taxon>Streptophyta</taxon>
        <taxon>Embryophyta</taxon>
        <taxon>Tracheophyta</taxon>
        <taxon>Spermatophyta</taxon>
        <taxon>Magnoliopsida</taxon>
        <taxon>Ranunculales</taxon>
        <taxon>Menispermaceae</taxon>
        <taxon>Menispermoideae</taxon>
        <taxon>Cissampelideae</taxon>
        <taxon>Stephania</taxon>
    </lineage>
</organism>
<feature type="region of interest" description="Disordered" evidence="1">
    <location>
        <begin position="1"/>
        <end position="58"/>
    </location>
</feature>
<evidence type="ECO:0000313" key="3">
    <source>
        <dbReference type="EMBL" id="KAK9139241.1"/>
    </source>
</evidence>
<feature type="transmembrane region" description="Helical" evidence="2">
    <location>
        <begin position="321"/>
        <end position="341"/>
    </location>
</feature>
<dbReference type="AlphaFoldDB" id="A0AAP0PFT6"/>
<keyword evidence="2" id="KW-1133">Transmembrane helix</keyword>
<comment type="caution">
    <text evidence="3">The sequence shown here is derived from an EMBL/GenBank/DDBJ whole genome shotgun (WGS) entry which is preliminary data.</text>
</comment>
<gene>
    <name evidence="3" type="ORF">Scep_008922</name>
</gene>
<reference evidence="3 4" key="1">
    <citation type="submission" date="2024-01" db="EMBL/GenBank/DDBJ databases">
        <title>Genome assemblies of Stephania.</title>
        <authorList>
            <person name="Yang L."/>
        </authorList>
    </citation>
    <scope>NUCLEOTIDE SEQUENCE [LARGE SCALE GENOMIC DNA]</scope>
    <source>
        <strain evidence="3">JXDWG</strain>
        <tissue evidence="3">Leaf</tissue>
    </source>
</reference>
<feature type="transmembrane region" description="Helical" evidence="2">
    <location>
        <begin position="123"/>
        <end position="148"/>
    </location>
</feature>
<feature type="compositionally biased region" description="Low complexity" evidence="1">
    <location>
        <begin position="1"/>
        <end position="10"/>
    </location>
</feature>
<keyword evidence="2" id="KW-0812">Transmembrane</keyword>
<dbReference type="EMBL" id="JBBNAG010000004">
    <property type="protein sequence ID" value="KAK9139241.1"/>
    <property type="molecule type" value="Genomic_DNA"/>
</dbReference>
<keyword evidence="4" id="KW-1185">Reference proteome</keyword>
<evidence type="ECO:0000256" key="2">
    <source>
        <dbReference type="SAM" id="Phobius"/>
    </source>
</evidence>
<name>A0AAP0PFT6_9MAGN</name>